<reference evidence="2" key="1">
    <citation type="journal article" date="2020" name="Nat. Commun.">
        <title>Genome sequence of the cluster root forming white lupin.</title>
        <authorList>
            <person name="Hufnagel B."/>
            <person name="Marques A."/>
            <person name="Soriano A."/>
            <person name="Marques L."/>
            <person name="Divol F."/>
            <person name="Doumas P."/>
            <person name="Sallet E."/>
            <person name="Mancinotti D."/>
            <person name="Carrere S."/>
            <person name="Marande W."/>
            <person name="Arribat S."/>
            <person name="Keller J."/>
            <person name="Huneau C."/>
            <person name="Blein T."/>
            <person name="Aime D."/>
            <person name="Laguerre M."/>
            <person name="Taylor J."/>
            <person name="Schubert V."/>
            <person name="Nelson M."/>
            <person name="Geu-Flores F."/>
            <person name="Crespi M."/>
            <person name="Gallardo-Guerrero K."/>
            <person name="Delaux P.-M."/>
            <person name="Salse J."/>
            <person name="Berges H."/>
            <person name="Guyot R."/>
            <person name="Gouzy J."/>
            <person name="Peret B."/>
        </authorList>
    </citation>
    <scope>NUCLEOTIDE SEQUENCE [LARGE SCALE GENOMIC DNA]</scope>
    <source>
        <strain evidence="2">cv. Amiga</strain>
    </source>
</reference>
<keyword evidence="2" id="KW-1185">Reference proteome</keyword>
<name>A0A6A4QS47_LUPAL</name>
<evidence type="ECO:0000313" key="1">
    <source>
        <dbReference type="EMBL" id="KAE9616086.1"/>
    </source>
</evidence>
<dbReference type="GO" id="GO:0009535">
    <property type="term" value="C:chloroplast thylakoid membrane"/>
    <property type="evidence" value="ECO:0007669"/>
    <property type="project" value="TreeGrafter"/>
</dbReference>
<dbReference type="GO" id="GO:0006465">
    <property type="term" value="P:signal peptide processing"/>
    <property type="evidence" value="ECO:0007669"/>
    <property type="project" value="TreeGrafter"/>
</dbReference>
<dbReference type="PANTHER" id="PTHR43390">
    <property type="entry name" value="SIGNAL PEPTIDASE I"/>
    <property type="match status" value="1"/>
</dbReference>
<dbReference type="OrthoDB" id="308440at2759"/>
<evidence type="ECO:0000313" key="2">
    <source>
        <dbReference type="Proteomes" id="UP000447434"/>
    </source>
</evidence>
<gene>
    <name evidence="1" type="ORF">Lalb_Chr04g0262041</name>
</gene>
<dbReference type="PANTHER" id="PTHR43390:SF2">
    <property type="entry name" value="THYLAKOIDAL PROCESSING PEPTIDASE 2, CHLOROPLASTIC-RELATED"/>
    <property type="match status" value="1"/>
</dbReference>
<sequence>MDWSVNMSIFECVLIEKVYFLFRKYDVSDIVIFKESPILQEFGFSSSDVFIKKIVAKGDDY</sequence>
<dbReference type="InterPro" id="IPR000223">
    <property type="entry name" value="Pept_S26A_signal_pept_1"/>
</dbReference>
<accession>A0A6A4QS47</accession>
<comment type="caution">
    <text evidence="1">The sequence shown here is derived from an EMBL/GenBank/DDBJ whole genome shotgun (WGS) entry which is preliminary data.</text>
</comment>
<organism evidence="1 2">
    <name type="scientific">Lupinus albus</name>
    <name type="common">White lupine</name>
    <name type="synonym">Lupinus termis</name>
    <dbReference type="NCBI Taxonomy" id="3870"/>
    <lineage>
        <taxon>Eukaryota</taxon>
        <taxon>Viridiplantae</taxon>
        <taxon>Streptophyta</taxon>
        <taxon>Embryophyta</taxon>
        <taxon>Tracheophyta</taxon>
        <taxon>Spermatophyta</taxon>
        <taxon>Magnoliopsida</taxon>
        <taxon>eudicotyledons</taxon>
        <taxon>Gunneridae</taxon>
        <taxon>Pentapetalae</taxon>
        <taxon>rosids</taxon>
        <taxon>fabids</taxon>
        <taxon>Fabales</taxon>
        <taxon>Fabaceae</taxon>
        <taxon>Papilionoideae</taxon>
        <taxon>50 kb inversion clade</taxon>
        <taxon>genistoids sensu lato</taxon>
        <taxon>core genistoids</taxon>
        <taxon>Genisteae</taxon>
        <taxon>Lupinus</taxon>
    </lineage>
</organism>
<dbReference type="EMBL" id="WOCE01000004">
    <property type="protein sequence ID" value="KAE9616086.1"/>
    <property type="molecule type" value="Genomic_DNA"/>
</dbReference>
<dbReference type="GO" id="GO:0004252">
    <property type="term" value="F:serine-type endopeptidase activity"/>
    <property type="evidence" value="ECO:0007669"/>
    <property type="project" value="TreeGrafter"/>
</dbReference>
<protein>
    <submittedName>
        <fullName evidence="1">Putative signal peptidase I</fullName>
    </submittedName>
</protein>
<dbReference type="Proteomes" id="UP000447434">
    <property type="component" value="Chromosome 4"/>
</dbReference>
<dbReference type="GO" id="GO:0010027">
    <property type="term" value="P:thylakoid membrane organization"/>
    <property type="evidence" value="ECO:0007669"/>
    <property type="project" value="TreeGrafter"/>
</dbReference>
<proteinExistence type="predicted"/>
<dbReference type="AlphaFoldDB" id="A0A6A4QS47"/>